<dbReference type="GO" id="GO:0005737">
    <property type="term" value="C:cytoplasm"/>
    <property type="evidence" value="ECO:0007669"/>
    <property type="project" value="UniProtKB-SubCell"/>
</dbReference>
<keyword evidence="5 6" id="KW-0949">S-adenosyl-L-methionine</keyword>
<dbReference type="GO" id="GO:0005634">
    <property type="term" value="C:nucleus"/>
    <property type="evidence" value="ECO:0007669"/>
    <property type="project" value="UniProtKB-SubCell"/>
</dbReference>
<dbReference type="InterPro" id="IPR007177">
    <property type="entry name" value="Tsr3_C"/>
</dbReference>
<proteinExistence type="inferred from homology"/>
<dbReference type="GO" id="GO:0030490">
    <property type="term" value="P:maturation of SSU-rRNA"/>
    <property type="evidence" value="ECO:0007669"/>
    <property type="project" value="TreeGrafter"/>
</dbReference>
<accession>A0A2G8SLK7</accession>
<sequence>MPRPGGRGKRGGRAAMVRGGHAQRGKGQRRFDDHRPSSPAGGDERPESAVDGEEEDSESGSGSEEEQVDIEVPVAMWDFDHCDPRRCSGKKLARQGLIQTLRVGQKFRGIVVSPKGTQPVSPADKDIVAQNGLAVVECSWARLDEVPFNRISSPHERLLPYLVATNPVNYGKPWRLNCVEALAAAFYITGFDSYAERLLSGFGWGHSFWEVNRHLLEQYKTCESADAVSAMQEKILADLERSYEESRRTSDGGETEDLLVPNPNRHYVPESSSEDDDEEEEEIGHGDEAHGAAP</sequence>
<feature type="compositionally biased region" description="Basic and acidic residues" evidence="7">
    <location>
        <begin position="242"/>
        <end position="251"/>
    </location>
</feature>
<evidence type="ECO:0000256" key="2">
    <source>
        <dbReference type="ARBA" id="ARBA00022517"/>
    </source>
</evidence>
<feature type="domain" description="RNase L inhibitor RLI-like possible metal-binding" evidence="9">
    <location>
        <begin position="72"/>
        <end position="106"/>
    </location>
</feature>
<dbReference type="GO" id="GO:0106388">
    <property type="term" value="F:rRNA small subunit aminocarboxypropyltransferase activity"/>
    <property type="evidence" value="ECO:0007669"/>
    <property type="project" value="UniProtKB-EC"/>
</dbReference>
<comment type="similarity">
    <text evidence="6">Belongs to the TDD superfamily. TSR3 family.</text>
</comment>
<feature type="compositionally biased region" description="Basic and acidic residues" evidence="7">
    <location>
        <begin position="29"/>
        <end position="48"/>
    </location>
</feature>
<dbReference type="Pfam" id="PF04068">
    <property type="entry name" value="Fer4_RLI"/>
    <property type="match status" value="1"/>
</dbReference>
<comment type="catalytic activity">
    <reaction evidence="6">
        <text>an N(1)-methylpseudouridine in rRNA + S-adenosyl-L-methionine = N(1)-methyl-N(3)-[(3S)-3-amino-3-carboxypropyl]pseudouridine in rRNA + S-methyl-5'-thioadenosine + H(+)</text>
        <dbReference type="Rhea" id="RHEA:63296"/>
        <dbReference type="Rhea" id="RHEA-COMP:11634"/>
        <dbReference type="Rhea" id="RHEA-COMP:16310"/>
        <dbReference type="ChEBI" id="CHEBI:15378"/>
        <dbReference type="ChEBI" id="CHEBI:17509"/>
        <dbReference type="ChEBI" id="CHEBI:59789"/>
        <dbReference type="ChEBI" id="CHEBI:74890"/>
        <dbReference type="ChEBI" id="CHEBI:146234"/>
        <dbReference type="EC" id="2.5.1.157"/>
    </reaction>
</comment>
<dbReference type="EC" id="2.5.1.157" evidence="6"/>
<feature type="compositionally biased region" description="Basic and acidic residues" evidence="7">
    <location>
        <begin position="283"/>
        <end position="294"/>
    </location>
</feature>
<evidence type="ECO:0000256" key="6">
    <source>
        <dbReference type="HAMAP-Rule" id="MF_03146"/>
    </source>
</evidence>
<feature type="binding site" evidence="6">
    <location>
        <position position="136"/>
    </location>
    <ligand>
        <name>S-adenosyl-L-methionine</name>
        <dbReference type="ChEBI" id="CHEBI:59789"/>
    </ligand>
</feature>
<feature type="domain" description="16S/18S rRNA aminocarboxypropyltransferase Tsr3 C-terminal" evidence="8">
    <location>
        <begin position="110"/>
        <end position="235"/>
    </location>
</feature>
<evidence type="ECO:0000259" key="9">
    <source>
        <dbReference type="Pfam" id="PF04068"/>
    </source>
</evidence>
<feature type="region of interest" description="Disordered" evidence="7">
    <location>
        <begin position="242"/>
        <end position="294"/>
    </location>
</feature>
<feature type="compositionally biased region" description="Acidic residues" evidence="7">
    <location>
        <begin position="50"/>
        <end position="69"/>
    </location>
</feature>
<dbReference type="AlphaFoldDB" id="A0A2G8SLK7"/>
<evidence type="ECO:0000256" key="7">
    <source>
        <dbReference type="SAM" id="MobiDB-lite"/>
    </source>
</evidence>
<dbReference type="GO" id="GO:0000455">
    <property type="term" value="P:enzyme-directed rRNA pseudouridine synthesis"/>
    <property type="evidence" value="ECO:0007669"/>
    <property type="project" value="UniProtKB-UniRule"/>
</dbReference>
<dbReference type="InterPro" id="IPR007209">
    <property type="entry name" value="RNaseL-inhib-like_metal-bd_dom"/>
</dbReference>
<dbReference type="STRING" id="1077348.A0A2G8SLK7"/>
<dbReference type="GO" id="GO:1904047">
    <property type="term" value="F:S-adenosyl-L-methionine binding"/>
    <property type="evidence" value="ECO:0007669"/>
    <property type="project" value="UniProtKB-UniRule"/>
</dbReference>
<comment type="function">
    <text evidence="6">Aminocarboxypropyltransferase that catalyzes the aminocarboxypropyl transfer on pseudouridine at position 1191 (Psi1191) in 18S rRNA. It constitutes the last step in biosynthesis of the hypermodified N1-methyl-N3-(3-amino-3-carboxypropyl) pseudouridine (m1acp3-Psi) conserved in eukaryotic 18S rRNA.</text>
</comment>
<feature type="region of interest" description="Disordered" evidence="7">
    <location>
        <begin position="1"/>
        <end position="69"/>
    </location>
</feature>
<keyword evidence="11" id="KW-1185">Reference proteome</keyword>
<dbReference type="Proteomes" id="UP000230002">
    <property type="component" value="Unassembled WGS sequence"/>
</dbReference>
<keyword evidence="2 6" id="KW-0690">Ribosome biogenesis</keyword>
<evidence type="ECO:0000256" key="1">
    <source>
        <dbReference type="ARBA" id="ARBA00022490"/>
    </source>
</evidence>
<keyword evidence="4 6" id="KW-0808">Transferase</keyword>
<comment type="caution">
    <text evidence="10">The sequence shown here is derived from an EMBL/GenBank/DDBJ whole genome shotgun (WGS) entry which is preliminary data.</text>
</comment>
<evidence type="ECO:0000313" key="10">
    <source>
        <dbReference type="EMBL" id="PIL34458.1"/>
    </source>
</evidence>
<dbReference type="HAMAP" id="MF_01116">
    <property type="entry name" value="TSR3"/>
    <property type="match status" value="1"/>
</dbReference>
<comment type="catalytic activity">
    <reaction evidence="6">
        <text>N(1)-methylpseudouridine(1191) in yeast 18S rRNA + S-adenosyl-L-methionine = N(1)-methyl-N(3)-[(3S)-3-amino-3-carboxypropyl]pseudouridine(1191) in yeast 18S rRNA + S-methyl-5'-thioadenosine + H(+)</text>
        <dbReference type="Rhea" id="RHEA:63300"/>
        <dbReference type="Rhea" id="RHEA-COMP:13852"/>
        <dbReference type="Rhea" id="RHEA-COMP:16309"/>
        <dbReference type="ChEBI" id="CHEBI:15378"/>
        <dbReference type="ChEBI" id="CHEBI:17509"/>
        <dbReference type="ChEBI" id="CHEBI:59789"/>
        <dbReference type="ChEBI" id="CHEBI:74890"/>
        <dbReference type="ChEBI" id="CHEBI:146234"/>
    </reaction>
</comment>
<dbReference type="NCBIfam" id="NF002621">
    <property type="entry name" value="PRK02287.1"/>
    <property type="match status" value="1"/>
</dbReference>
<feature type="binding site" evidence="6">
    <location>
        <position position="174"/>
    </location>
    <ligand>
        <name>S-adenosyl-L-methionine</name>
        <dbReference type="ChEBI" id="CHEBI:59789"/>
    </ligand>
</feature>
<evidence type="ECO:0000256" key="5">
    <source>
        <dbReference type="ARBA" id="ARBA00022691"/>
    </source>
</evidence>
<feature type="compositionally biased region" description="Acidic residues" evidence="7">
    <location>
        <begin position="272"/>
        <end position="282"/>
    </location>
</feature>
<dbReference type="InterPro" id="IPR022968">
    <property type="entry name" value="Tsr3-like"/>
</dbReference>
<feature type="compositionally biased region" description="Basic residues" evidence="7">
    <location>
        <begin position="1"/>
        <end position="12"/>
    </location>
</feature>
<name>A0A2G8SLK7_9APHY</name>
<reference evidence="10 11" key="1">
    <citation type="journal article" date="2015" name="Sci. Rep.">
        <title>Chromosome-level genome map provides insights into diverse defense mechanisms in the medicinal fungus Ganoderma sinense.</title>
        <authorList>
            <person name="Zhu Y."/>
            <person name="Xu J."/>
            <person name="Sun C."/>
            <person name="Zhou S."/>
            <person name="Xu H."/>
            <person name="Nelson D.R."/>
            <person name="Qian J."/>
            <person name="Song J."/>
            <person name="Luo H."/>
            <person name="Xiang L."/>
            <person name="Li Y."/>
            <person name="Xu Z."/>
            <person name="Ji A."/>
            <person name="Wang L."/>
            <person name="Lu S."/>
            <person name="Hayward A."/>
            <person name="Sun W."/>
            <person name="Li X."/>
            <person name="Schwartz D.C."/>
            <person name="Wang Y."/>
            <person name="Chen S."/>
        </authorList>
    </citation>
    <scope>NUCLEOTIDE SEQUENCE [LARGE SCALE GENOMIC DNA]</scope>
    <source>
        <strain evidence="10 11">ZZ0214-1</strain>
    </source>
</reference>
<comment type="subcellular location">
    <subcellularLocation>
        <location evidence="6">Cytoplasm</location>
    </subcellularLocation>
    <subcellularLocation>
        <location evidence="6">Nucleus</location>
    </subcellularLocation>
</comment>
<protein>
    <recommendedName>
        <fullName evidence="6">18S rRNA aminocarboxypropyltransferase</fullName>
        <ecNumber evidence="6">2.5.1.157</ecNumber>
    </recommendedName>
</protein>
<keyword evidence="3 6" id="KW-0698">rRNA processing</keyword>
<evidence type="ECO:0000256" key="4">
    <source>
        <dbReference type="ARBA" id="ARBA00022679"/>
    </source>
</evidence>
<keyword evidence="1 6" id="KW-0963">Cytoplasm</keyword>
<evidence type="ECO:0000256" key="3">
    <source>
        <dbReference type="ARBA" id="ARBA00022552"/>
    </source>
</evidence>
<dbReference type="PANTHER" id="PTHR20426">
    <property type="entry name" value="RIBOSOME BIOGENESIS PROTEIN TSR3 HOMOLOG"/>
    <property type="match status" value="1"/>
</dbReference>
<dbReference type="EMBL" id="AYKW01000005">
    <property type="protein sequence ID" value="PIL34458.1"/>
    <property type="molecule type" value="Genomic_DNA"/>
</dbReference>
<evidence type="ECO:0000259" key="8">
    <source>
        <dbReference type="Pfam" id="PF04034"/>
    </source>
</evidence>
<organism evidence="10 11">
    <name type="scientific">Ganoderma sinense ZZ0214-1</name>
    <dbReference type="NCBI Taxonomy" id="1077348"/>
    <lineage>
        <taxon>Eukaryota</taxon>
        <taxon>Fungi</taxon>
        <taxon>Dikarya</taxon>
        <taxon>Basidiomycota</taxon>
        <taxon>Agaricomycotina</taxon>
        <taxon>Agaricomycetes</taxon>
        <taxon>Polyporales</taxon>
        <taxon>Polyporaceae</taxon>
        <taxon>Ganoderma</taxon>
    </lineage>
</organism>
<keyword evidence="6" id="KW-0539">Nucleus</keyword>
<dbReference type="PANTHER" id="PTHR20426:SF0">
    <property type="entry name" value="18S RRNA AMINOCARBOXYPROPYLTRANSFERASE"/>
    <property type="match status" value="1"/>
</dbReference>
<feature type="binding site" evidence="6">
    <location>
        <position position="159"/>
    </location>
    <ligand>
        <name>S-adenosyl-L-methionine</name>
        <dbReference type="ChEBI" id="CHEBI:59789"/>
    </ligand>
</feature>
<dbReference type="OrthoDB" id="10262062at2759"/>
<feature type="binding site" evidence="6">
    <location>
        <position position="88"/>
    </location>
    <ligand>
        <name>S-adenosyl-L-methionine</name>
        <dbReference type="ChEBI" id="CHEBI:59789"/>
    </ligand>
</feature>
<dbReference type="Pfam" id="PF04034">
    <property type="entry name" value="Ribo_biogen_C"/>
    <property type="match status" value="1"/>
</dbReference>
<evidence type="ECO:0000313" key="11">
    <source>
        <dbReference type="Proteomes" id="UP000230002"/>
    </source>
</evidence>
<gene>
    <name evidence="6" type="primary">TSR3</name>
    <name evidence="10" type="ORF">GSI_03234</name>
</gene>